<organism evidence="5 6">
    <name type="scientific">Linnemannia exigua</name>
    <dbReference type="NCBI Taxonomy" id="604196"/>
    <lineage>
        <taxon>Eukaryota</taxon>
        <taxon>Fungi</taxon>
        <taxon>Fungi incertae sedis</taxon>
        <taxon>Mucoromycota</taxon>
        <taxon>Mortierellomycotina</taxon>
        <taxon>Mortierellomycetes</taxon>
        <taxon>Mortierellales</taxon>
        <taxon>Mortierellaceae</taxon>
        <taxon>Linnemannia</taxon>
    </lineage>
</organism>
<dbReference type="InterPro" id="IPR012258">
    <property type="entry name" value="Acyl-CoA_oxidase"/>
</dbReference>
<reference evidence="5" key="1">
    <citation type="journal article" date="2020" name="Fungal Divers.">
        <title>Resolving the Mortierellaceae phylogeny through synthesis of multi-gene phylogenetics and phylogenomics.</title>
        <authorList>
            <person name="Vandepol N."/>
            <person name="Liber J."/>
            <person name="Desiro A."/>
            <person name="Na H."/>
            <person name="Kennedy M."/>
            <person name="Barry K."/>
            <person name="Grigoriev I.V."/>
            <person name="Miller A.N."/>
            <person name="O'Donnell K."/>
            <person name="Stajich J.E."/>
            <person name="Bonito G."/>
        </authorList>
    </citation>
    <scope>NUCLEOTIDE SEQUENCE</scope>
    <source>
        <strain evidence="5">NRRL 28262</strain>
    </source>
</reference>
<dbReference type="InterPro" id="IPR046373">
    <property type="entry name" value="Acyl-CoA_Oxase/DH_mid-dom_sf"/>
</dbReference>
<evidence type="ECO:0000256" key="1">
    <source>
        <dbReference type="ARBA" id="ARBA00022630"/>
    </source>
</evidence>
<feature type="region of interest" description="Disordered" evidence="2">
    <location>
        <begin position="275"/>
        <end position="294"/>
    </location>
</feature>
<dbReference type="GO" id="GO:0071949">
    <property type="term" value="F:FAD binding"/>
    <property type="evidence" value="ECO:0007669"/>
    <property type="project" value="InterPro"/>
</dbReference>
<dbReference type="GO" id="GO:0005777">
    <property type="term" value="C:peroxisome"/>
    <property type="evidence" value="ECO:0007669"/>
    <property type="project" value="InterPro"/>
</dbReference>
<dbReference type="Pfam" id="PF02770">
    <property type="entry name" value="Acyl-CoA_dh_M"/>
    <property type="match status" value="1"/>
</dbReference>
<dbReference type="Pfam" id="PF22924">
    <property type="entry name" value="ACOX_C_alpha1"/>
    <property type="match status" value="1"/>
</dbReference>
<evidence type="ECO:0000259" key="4">
    <source>
        <dbReference type="Pfam" id="PF22924"/>
    </source>
</evidence>
<proteinExistence type="predicted"/>
<dbReference type="InterPro" id="IPR009100">
    <property type="entry name" value="AcylCoA_DH/oxidase_NM_dom_sf"/>
</dbReference>
<dbReference type="GO" id="GO:0003997">
    <property type="term" value="F:acyl-CoA oxidase activity"/>
    <property type="evidence" value="ECO:0007669"/>
    <property type="project" value="InterPro"/>
</dbReference>
<feature type="domain" description="Acyl-CoA oxidase C-alpha1" evidence="4">
    <location>
        <begin position="276"/>
        <end position="366"/>
    </location>
</feature>
<keyword evidence="1" id="KW-0285">Flavoprotein</keyword>
<dbReference type="Gene3D" id="2.40.110.10">
    <property type="entry name" value="Butyryl-CoA Dehydrogenase, subunit A, domain 2"/>
    <property type="match status" value="1"/>
</dbReference>
<dbReference type="SUPFAM" id="SSF47203">
    <property type="entry name" value="Acyl-CoA dehydrogenase C-terminal domain-like"/>
    <property type="match status" value="1"/>
</dbReference>
<name>A0AAD4H240_9FUNG</name>
<comment type="caution">
    <text evidence="5">The sequence shown here is derived from an EMBL/GenBank/DDBJ whole genome shotgun (WGS) entry which is preliminary data.</text>
</comment>
<feature type="compositionally biased region" description="Basic and acidic residues" evidence="2">
    <location>
        <begin position="282"/>
        <end position="294"/>
    </location>
</feature>
<feature type="domain" description="Acyl-CoA oxidase/dehydrogenase middle" evidence="3">
    <location>
        <begin position="104"/>
        <end position="215"/>
    </location>
</feature>
<dbReference type="InterPro" id="IPR006091">
    <property type="entry name" value="Acyl-CoA_Oxase/DH_mid-dom"/>
</dbReference>
<dbReference type="Gene3D" id="1.20.140.10">
    <property type="entry name" value="Butyryl-CoA Dehydrogenase, subunit A, domain 3"/>
    <property type="match status" value="1"/>
</dbReference>
<evidence type="ECO:0000256" key="2">
    <source>
        <dbReference type="SAM" id="MobiDB-lite"/>
    </source>
</evidence>
<dbReference type="GO" id="GO:0033540">
    <property type="term" value="P:fatty acid beta-oxidation using acyl-CoA oxidase"/>
    <property type="evidence" value="ECO:0007669"/>
    <property type="project" value="TreeGrafter"/>
</dbReference>
<keyword evidence="6" id="KW-1185">Reference proteome</keyword>
<evidence type="ECO:0008006" key="7">
    <source>
        <dbReference type="Google" id="ProtNLM"/>
    </source>
</evidence>
<sequence>MQTFAALDPIFIPRYNLPLHLTRELALQRLTRLASQNFFSVFDFETDPLKIFAAHEMAGMMDQSMATKMTVQWNLFGGTMIKLGTERHRDGVLKEVDSLTSVGCFALTELGFGNNAVEMETTAHYIPETHEWDINTPTIKGQKYWISNAAVDATWAIVFAQTFVNNKNEGVHAILVRIREVDSLRTVSKGVVIQDMGVKMGCNGVDNGKIFFNHVRVPAENLLNRYSDVSRTDDGKGRFSSSISSRRGRFLKVADQLLSGRLAISSLCLGGTKKQQQQQQQDQREQDHVSTTEYKNTEDTAEVIRLCCVIKPLVTWNAERVATTCRERCGGQGYLSVNRFGDMIGYAHAGMTAEGDNSVLMQKVAKEQLLLLQKQQYQKTGDKSLERWFRQLGSRGVDIESLEGLLALLRLREAGIFHE</sequence>
<gene>
    <name evidence="5" type="ORF">BGZ95_006396</name>
</gene>
<evidence type="ECO:0000313" key="5">
    <source>
        <dbReference type="EMBL" id="KAG0253163.1"/>
    </source>
</evidence>
<evidence type="ECO:0000313" key="6">
    <source>
        <dbReference type="Proteomes" id="UP001194580"/>
    </source>
</evidence>
<evidence type="ECO:0000259" key="3">
    <source>
        <dbReference type="Pfam" id="PF02770"/>
    </source>
</evidence>
<protein>
    <recommendedName>
        <fullName evidence="7">Acyl-CoA oxidase</fullName>
    </recommendedName>
</protein>
<dbReference type="PANTHER" id="PTHR10909:SF382">
    <property type="entry name" value="ACYL-COENZYME A OXIDASE"/>
    <property type="match status" value="1"/>
</dbReference>
<dbReference type="GO" id="GO:0055088">
    <property type="term" value="P:lipid homeostasis"/>
    <property type="evidence" value="ECO:0007669"/>
    <property type="project" value="TreeGrafter"/>
</dbReference>
<dbReference type="PANTHER" id="PTHR10909">
    <property type="entry name" value="ELECTRON TRANSPORT OXIDOREDUCTASE"/>
    <property type="match status" value="1"/>
</dbReference>
<dbReference type="SUPFAM" id="SSF56645">
    <property type="entry name" value="Acyl-CoA dehydrogenase NM domain-like"/>
    <property type="match status" value="1"/>
</dbReference>
<feature type="non-terminal residue" evidence="5">
    <location>
        <position position="419"/>
    </location>
</feature>
<dbReference type="Proteomes" id="UP001194580">
    <property type="component" value="Unassembled WGS sequence"/>
</dbReference>
<dbReference type="InterPro" id="IPR036250">
    <property type="entry name" value="AcylCo_DH-like_C"/>
</dbReference>
<dbReference type="FunFam" id="2.40.110.10:FF:000005">
    <property type="entry name" value="Acyl-coenzyme A oxidase"/>
    <property type="match status" value="1"/>
</dbReference>
<dbReference type="EMBL" id="JAAAIL010002987">
    <property type="protein sequence ID" value="KAG0253163.1"/>
    <property type="molecule type" value="Genomic_DNA"/>
</dbReference>
<dbReference type="InterPro" id="IPR055060">
    <property type="entry name" value="ACOX_C_alpha1"/>
</dbReference>
<dbReference type="GO" id="GO:0005504">
    <property type="term" value="F:fatty acid binding"/>
    <property type="evidence" value="ECO:0007669"/>
    <property type="project" value="TreeGrafter"/>
</dbReference>
<dbReference type="AlphaFoldDB" id="A0AAD4H240"/>
<accession>A0AAD4H240</accession>